<dbReference type="InterPro" id="IPR002401">
    <property type="entry name" value="Cyt_P450_E_grp-I"/>
</dbReference>
<comment type="similarity">
    <text evidence="1">Belongs to the cytochrome P450 family.</text>
</comment>
<feature type="non-terminal residue" evidence="3">
    <location>
        <position position="1"/>
    </location>
</feature>
<dbReference type="EMBL" id="PJQM01007316">
    <property type="protein sequence ID" value="RCH78341.1"/>
    <property type="molecule type" value="Genomic_DNA"/>
</dbReference>
<comment type="cofactor">
    <cofactor evidence="2">
        <name>heme</name>
        <dbReference type="ChEBI" id="CHEBI:30413"/>
    </cofactor>
</comment>
<dbReference type="GO" id="GO:0005506">
    <property type="term" value="F:iron ion binding"/>
    <property type="evidence" value="ECO:0007669"/>
    <property type="project" value="InterPro"/>
</dbReference>
<dbReference type="GO" id="GO:0020037">
    <property type="term" value="F:heme binding"/>
    <property type="evidence" value="ECO:0007669"/>
    <property type="project" value="InterPro"/>
</dbReference>
<dbReference type="GO" id="GO:0016705">
    <property type="term" value="F:oxidoreductase activity, acting on paired donors, with incorporation or reduction of molecular oxygen"/>
    <property type="evidence" value="ECO:0007669"/>
    <property type="project" value="InterPro"/>
</dbReference>
<gene>
    <name evidence="3" type="ORF">CU098_002459</name>
</gene>
<evidence type="ECO:0008006" key="5">
    <source>
        <dbReference type="Google" id="ProtNLM"/>
    </source>
</evidence>
<dbReference type="OrthoDB" id="1470350at2759"/>
<dbReference type="InterPro" id="IPR001128">
    <property type="entry name" value="Cyt_P450"/>
</dbReference>
<dbReference type="PRINTS" id="PR00385">
    <property type="entry name" value="P450"/>
</dbReference>
<dbReference type="InterPro" id="IPR036396">
    <property type="entry name" value="Cyt_P450_sf"/>
</dbReference>
<dbReference type="AlphaFoldDB" id="A0A367ILE6"/>
<keyword evidence="2" id="KW-0349">Heme</keyword>
<evidence type="ECO:0000256" key="1">
    <source>
        <dbReference type="ARBA" id="ARBA00010617"/>
    </source>
</evidence>
<dbReference type="CDD" id="cd00302">
    <property type="entry name" value="cytochrome_P450"/>
    <property type="match status" value="1"/>
</dbReference>
<dbReference type="Gene3D" id="1.10.630.10">
    <property type="entry name" value="Cytochrome P450"/>
    <property type="match status" value="1"/>
</dbReference>
<dbReference type="STRING" id="4846.A0A367ILE6"/>
<name>A0A367ILE6_RHIST</name>
<accession>A0A367ILE6</accession>
<dbReference type="PANTHER" id="PTHR24305:SF166">
    <property type="entry name" value="CYTOCHROME P450 12A4, MITOCHONDRIAL-RELATED"/>
    <property type="match status" value="1"/>
</dbReference>
<protein>
    <recommendedName>
        <fullName evidence="5">Cytochrome P450-dit2</fullName>
    </recommendedName>
</protein>
<dbReference type="GO" id="GO:0004497">
    <property type="term" value="F:monooxygenase activity"/>
    <property type="evidence" value="ECO:0007669"/>
    <property type="project" value="InterPro"/>
</dbReference>
<sequence length="406" mass="46603">EWRWRRHVLLPSFQPKQLVPKLMPYVASRTLTLLDVFDQHAQQGTTIELDSVFMDLTMDVINFYLYGRDDLDYTIVNGRENLKHEHEQLGLGFQSLEAWLPFGINKTNWAQREFKPSRDRLKAFIHDALALSLQDYLAMKKQYDHQNVPEKQRSYLSVAACAFASEQYDKDNENLVNDLLSLTFAGYDTTAHTLAFTFAELARNPSLQDELFAQVRQVLGPPPIAPEQITADKLARMPLVTAVYRETLRKYPAVVFIPVHVNKDTMVEDVVVPAGSEIWCNVRGIQMNPAVFPKPETYDPKRWLRPEDLQEGQGDHVFDNLSSVYASHATTITPETQYNFPDLSFTMGQHACIGKNLATLELRTVIACPMNQFTCRLKDKSVIDTKVVLTTKPRYGVHVHFERRKE</sequence>
<dbReference type="PRINTS" id="PR00463">
    <property type="entry name" value="EP450I"/>
</dbReference>
<organism evidence="3 4">
    <name type="scientific">Rhizopus stolonifer</name>
    <name type="common">Rhizopus nigricans</name>
    <dbReference type="NCBI Taxonomy" id="4846"/>
    <lineage>
        <taxon>Eukaryota</taxon>
        <taxon>Fungi</taxon>
        <taxon>Fungi incertae sedis</taxon>
        <taxon>Mucoromycota</taxon>
        <taxon>Mucoromycotina</taxon>
        <taxon>Mucoromycetes</taxon>
        <taxon>Mucorales</taxon>
        <taxon>Mucorineae</taxon>
        <taxon>Rhizopodaceae</taxon>
        <taxon>Rhizopus</taxon>
    </lineage>
</organism>
<dbReference type="SUPFAM" id="SSF48264">
    <property type="entry name" value="Cytochrome P450"/>
    <property type="match status" value="1"/>
</dbReference>
<keyword evidence="4" id="KW-1185">Reference proteome</keyword>
<keyword evidence="2" id="KW-0408">Iron</keyword>
<dbReference type="InterPro" id="IPR050121">
    <property type="entry name" value="Cytochrome_P450_monoxygenase"/>
</dbReference>
<evidence type="ECO:0000313" key="3">
    <source>
        <dbReference type="EMBL" id="RCH78341.1"/>
    </source>
</evidence>
<feature type="binding site" description="axial binding residue" evidence="2">
    <location>
        <position position="352"/>
    </location>
    <ligand>
        <name>heme</name>
        <dbReference type="ChEBI" id="CHEBI:30413"/>
    </ligand>
    <ligandPart>
        <name>Fe</name>
        <dbReference type="ChEBI" id="CHEBI:18248"/>
    </ligandPart>
</feature>
<evidence type="ECO:0000256" key="2">
    <source>
        <dbReference type="PIRSR" id="PIRSR602401-1"/>
    </source>
</evidence>
<proteinExistence type="inferred from homology"/>
<reference evidence="3 4" key="1">
    <citation type="journal article" date="2018" name="G3 (Bethesda)">
        <title>Phylogenetic and Phylogenomic Definition of Rhizopus Species.</title>
        <authorList>
            <person name="Gryganskyi A.P."/>
            <person name="Golan J."/>
            <person name="Dolatabadi S."/>
            <person name="Mondo S."/>
            <person name="Robb S."/>
            <person name="Idnurm A."/>
            <person name="Muszewska A."/>
            <person name="Steczkiewicz K."/>
            <person name="Masonjones S."/>
            <person name="Liao H.L."/>
            <person name="Gajdeczka M.T."/>
            <person name="Anike F."/>
            <person name="Vuek A."/>
            <person name="Anishchenko I.M."/>
            <person name="Voigt K."/>
            <person name="de Hoog G.S."/>
            <person name="Smith M.E."/>
            <person name="Heitman J."/>
            <person name="Vilgalys R."/>
            <person name="Stajich J.E."/>
        </authorList>
    </citation>
    <scope>NUCLEOTIDE SEQUENCE [LARGE SCALE GENOMIC DNA]</scope>
    <source>
        <strain evidence="3 4">LSU 92-RS-03</strain>
    </source>
</reference>
<dbReference type="PANTHER" id="PTHR24305">
    <property type="entry name" value="CYTOCHROME P450"/>
    <property type="match status" value="1"/>
</dbReference>
<evidence type="ECO:0000313" key="4">
    <source>
        <dbReference type="Proteomes" id="UP000253551"/>
    </source>
</evidence>
<dbReference type="Pfam" id="PF00067">
    <property type="entry name" value="p450"/>
    <property type="match status" value="1"/>
</dbReference>
<comment type="caution">
    <text evidence="3">The sequence shown here is derived from an EMBL/GenBank/DDBJ whole genome shotgun (WGS) entry which is preliminary data.</text>
</comment>
<keyword evidence="2" id="KW-0479">Metal-binding</keyword>
<dbReference type="Proteomes" id="UP000253551">
    <property type="component" value="Unassembled WGS sequence"/>
</dbReference>